<evidence type="ECO:0000259" key="3">
    <source>
        <dbReference type="PROSITE" id="PS51840"/>
    </source>
</evidence>
<dbReference type="AlphaFoldDB" id="A0ABD3J160"/>
<gene>
    <name evidence="4" type="ORF">ACJRO7_005237</name>
</gene>
<dbReference type="EMBL" id="JBJKBG010000010">
    <property type="protein sequence ID" value="KAL3720389.1"/>
    <property type="molecule type" value="Genomic_DNA"/>
</dbReference>
<dbReference type="Proteomes" id="UP001634007">
    <property type="component" value="Unassembled WGS sequence"/>
</dbReference>
<evidence type="ECO:0000313" key="5">
    <source>
        <dbReference type="Proteomes" id="UP001634007"/>
    </source>
</evidence>
<dbReference type="PROSITE" id="PS51840">
    <property type="entry name" value="C2_NT"/>
    <property type="match status" value="1"/>
</dbReference>
<evidence type="ECO:0000256" key="2">
    <source>
        <dbReference type="SAM" id="MobiDB-lite"/>
    </source>
</evidence>
<dbReference type="InterPro" id="IPR019448">
    <property type="entry name" value="NT-C2"/>
</dbReference>
<dbReference type="PANTHER" id="PTHR31344">
    <property type="entry name" value="NUCLEAR PORE COMPLEX PROTEIN NUP205"/>
    <property type="match status" value="1"/>
</dbReference>
<dbReference type="Pfam" id="PF10358">
    <property type="entry name" value="NT-C2"/>
    <property type="match status" value="1"/>
</dbReference>
<accession>A0ABD3J160</accession>
<dbReference type="PANTHER" id="PTHR31344:SF15">
    <property type="entry name" value="EEIG1_EHBP1 PROTEIN AMINO-TERMINAL DOMAIN PROTEIN"/>
    <property type="match status" value="1"/>
</dbReference>
<feature type="domain" description="C2 NT-type" evidence="3">
    <location>
        <begin position="7"/>
        <end position="165"/>
    </location>
</feature>
<sequence>MVLGPGANARKSASVQLDYIIHVQEIAPWPPSPTLRSLRSVLIQWQNGERTSGATKPVVPFLGSNVGEGKIEFNESFRLSATLLKEIKVKAGNGGAFQKNYLEFNLYEPRRDNIMKGQLIGTAMINLADYGVIDEPLNISAAMNCKRNFRNMAQPILYVKIQPVDKGRTGSMLRGSSLSKEVSLGTNDCESVMDSVNEEFAEEAEITFSTDDDGSSHSSATASSPVEHNDGLAHRMQPSGMGVMDNNLESNGKEHILDSKSGHKGLNMMPGISSHGTDGVEADSIPRRTGKVGSAQEVHWKVSYERTESRSNNPTNAENGMLPCYSANEVSSDEMRGFDDYAGSEANDEKRLTSKTASIFLGNRNEYCITEEEKERGPVRDTGGARYHSGCDIKVDKVYPKDTKRTLMDAKLQRLENKNQMLEGELRETAAVEVALYSVVAEHGGSMSKFHAPARRLSRFYRYAFGELPQASRANAGRSIVAGLFVVARACGSDVPRLTYWLSNSVVLRAIISQMIPNGNIGVPLSSKSKESYPRKKGNKNARTDDDSENVHELISELEKVEAWIFSRIVESLWWQSLTPYMQSSAAKLLGSAKGSSSIKNNRKVTYAEDQEQGNISVDLWKKAFTDACERLCPVRGGGHECGCLPVLAKLLMEHCVARLDVAMFNAILRESANEIPTDPVSDPISDPKVLPIPAGRSSFHAGVQLKNAIGNWSRWLTDLFGLDDDDLHGDENKIVDEDETRDATFKSFYLLNALSDLMMLPKDMLLSRSTRKEVCPTFGASLIKRVLDNFSPDEFCPDPVPKAVLEALASEDPFEVGEELVTSYPYIAANPVYPPPSAASVAGFLGELGNQSQLRRSRSSVLEKAQNSDDELDELNSPLTSIFLNESSSSSTSAELIQMNGKGHRRQPLRYRLLREVWMNCE</sequence>
<proteinExistence type="predicted"/>
<feature type="region of interest" description="Disordered" evidence="2">
    <location>
        <begin position="527"/>
        <end position="549"/>
    </location>
</feature>
<dbReference type="InterPro" id="IPR021827">
    <property type="entry name" value="Nup186/Nup192/Nup205"/>
</dbReference>
<keyword evidence="5" id="KW-1185">Reference proteome</keyword>
<protein>
    <recommendedName>
        <fullName evidence="3">C2 NT-type domain-containing protein</fullName>
    </recommendedName>
</protein>
<dbReference type="EMBL" id="JBJKBG010000010">
    <property type="protein sequence ID" value="KAL3720388.1"/>
    <property type="molecule type" value="Genomic_DNA"/>
</dbReference>
<keyword evidence="1" id="KW-0175">Coiled coil</keyword>
<feature type="region of interest" description="Disordered" evidence="2">
    <location>
        <begin position="208"/>
        <end position="229"/>
    </location>
</feature>
<feature type="region of interest" description="Disordered" evidence="2">
    <location>
        <begin position="304"/>
        <end position="323"/>
    </location>
</feature>
<comment type="caution">
    <text evidence="4">The sequence shown here is derived from an EMBL/GenBank/DDBJ whole genome shotgun (WGS) entry which is preliminary data.</text>
</comment>
<name>A0ABD3J160_EUCGL</name>
<evidence type="ECO:0000313" key="4">
    <source>
        <dbReference type="EMBL" id="KAL3720388.1"/>
    </source>
</evidence>
<reference evidence="4 5" key="1">
    <citation type="submission" date="2024-11" db="EMBL/GenBank/DDBJ databases">
        <title>Chromosome-level genome assembly of Eucalyptus globulus Labill. provides insights into its genome evolution.</title>
        <authorList>
            <person name="Li X."/>
        </authorList>
    </citation>
    <scope>NUCLEOTIDE SEQUENCE [LARGE SCALE GENOMIC DNA]</scope>
    <source>
        <strain evidence="4">CL2024</strain>
        <tissue evidence="4">Fresh tender leaves</tissue>
    </source>
</reference>
<evidence type="ECO:0000256" key="1">
    <source>
        <dbReference type="SAM" id="Coils"/>
    </source>
</evidence>
<feature type="coiled-coil region" evidence="1">
    <location>
        <begin position="405"/>
        <end position="432"/>
    </location>
</feature>
<organism evidence="4 5">
    <name type="scientific">Eucalyptus globulus</name>
    <name type="common">Tasmanian blue gum</name>
    <dbReference type="NCBI Taxonomy" id="34317"/>
    <lineage>
        <taxon>Eukaryota</taxon>
        <taxon>Viridiplantae</taxon>
        <taxon>Streptophyta</taxon>
        <taxon>Embryophyta</taxon>
        <taxon>Tracheophyta</taxon>
        <taxon>Spermatophyta</taxon>
        <taxon>Magnoliopsida</taxon>
        <taxon>eudicotyledons</taxon>
        <taxon>Gunneridae</taxon>
        <taxon>Pentapetalae</taxon>
        <taxon>rosids</taxon>
        <taxon>malvids</taxon>
        <taxon>Myrtales</taxon>
        <taxon>Myrtaceae</taxon>
        <taxon>Myrtoideae</taxon>
        <taxon>Eucalypteae</taxon>
        <taxon>Eucalyptus</taxon>
    </lineage>
</organism>